<feature type="domain" description="UDP-3-O-[3-hydroxymyristoyl] glucosamine N-acyltransferase non-repeat region" evidence="7">
    <location>
        <begin position="18"/>
        <end position="81"/>
    </location>
</feature>
<dbReference type="Pfam" id="PF00132">
    <property type="entry name" value="Hexapep"/>
    <property type="match status" value="1"/>
</dbReference>
<evidence type="ECO:0000313" key="8">
    <source>
        <dbReference type="EMBL" id="RXH56984.1"/>
    </source>
</evidence>
<comment type="caution">
    <text evidence="8">The sequence shown here is derived from an EMBL/GenBank/DDBJ whole genome shotgun (WGS) entry which is preliminary data.</text>
</comment>
<dbReference type="PANTHER" id="PTHR43378">
    <property type="entry name" value="UDP-3-O-ACYLGLUCOSAMINE N-ACYLTRANSFERASE"/>
    <property type="match status" value="1"/>
</dbReference>
<evidence type="ECO:0000256" key="5">
    <source>
        <dbReference type="ARBA" id="ARBA00023098"/>
    </source>
</evidence>
<name>A0A4V1L5U5_9BACT</name>
<evidence type="ECO:0000259" key="7">
    <source>
        <dbReference type="Pfam" id="PF04613"/>
    </source>
</evidence>
<dbReference type="SUPFAM" id="SSF51161">
    <property type="entry name" value="Trimeric LpxA-like enzymes"/>
    <property type="match status" value="1"/>
</dbReference>
<dbReference type="InterPro" id="IPR020573">
    <property type="entry name" value="UDP_GlcNAc_AcTrfase_non-rep"/>
</dbReference>
<dbReference type="NCBIfam" id="NF002060">
    <property type="entry name" value="PRK00892.1"/>
    <property type="match status" value="1"/>
</dbReference>
<dbReference type="InterPro" id="IPR001451">
    <property type="entry name" value="Hexapep"/>
</dbReference>
<dbReference type="OrthoDB" id="9784739at2"/>
<dbReference type="Proteomes" id="UP000289437">
    <property type="component" value="Unassembled WGS sequence"/>
</dbReference>
<dbReference type="EMBL" id="RDSM01000001">
    <property type="protein sequence ID" value="RXH56984.1"/>
    <property type="molecule type" value="Genomic_DNA"/>
</dbReference>
<keyword evidence="9" id="KW-1185">Reference proteome</keyword>
<dbReference type="Gene3D" id="3.40.1390.10">
    <property type="entry name" value="MurE/MurF, N-terminal domain"/>
    <property type="match status" value="1"/>
</dbReference>
<keyword evidence="1" id="KW-0444">Lipid biosynthesis</keyword>
<reference evidence="8 9" key="1">
    <citation type="submission" date="2018-11" db="EMBL/GenBank/DDBJ databases">
        <authorList>
            <person name="Mardanov A.V."/>
            <person name="Ravin N.V."/>
            <person name="Dedysh S.N."/>
        </authorList>
    </citation>
    <scope>NUCLEOTIDE SEQUENCE [LARGE SCALE GENOMIC DNA]</scope>
    <source>
        <strain evidence="8 9">AF10</strain>
    </source>
</reference>
<evidence type="ECO:0000313" key="9">
    <source>
        <dbReference type="Proteomes" id="UP000289437"/>
    </source>
</evidence>
<dbReference type="AlphaFoldDB" id="A0A4V1L5U5"/>
<keyword evidence="2" id="KW-0441">Lipid A biosynthesis</keyword>
<evidence type="ECO:0000256" key="1">
    <source>
        <dbReference type="ARBA" id="ARBA00022516"/>
    </source>
</evidence>
<dbReference type="InterPro" id="IPR011004">
    <property type="entry name" value="Trimer_LpxA-like_sf"/>
</dbReference>
<dbReference type="Pfam" id="PF04613">
    <property type="entry name" value="LpxD"/>
    <property type="match status" value="1"/>
</dbReference>
<protein>
    <submittedName>
        <fullName evidence="8">UDP-3-O-[3-hydroxymyristoyl] glucosamine N-acyltransferase</fullName>
    </submittedName>
</protein>
<evidence type="ECO:0000256" key="6">
    <source>
        <dbReference type="ARBA" id="ARBA00023315"/>
    </source>
</evidence>
<keyword evidence="5" id="KW-0443">Lipid metabolism</keyword>
<evidence type="ECO:0000256" key="2">
    <source>
        <dbReference type="ARBA" id="ARBA00022556"/>
    </source>
</evidence>
<dbReference type="InterPro" id="IPR007691">
    <property type="entry name" value="LpxD"/>
</dbReference>
<evidence type="ECO:0000256" key="3">
    <source>
        <dbReference type="ARBA" id="ARBA00022679"/>
    </source>
</evidence>
<keyword evidence="3 8" id="KW-0808">Transferase</keyword>
<keyword evidence="4" id="KW-0677">Repeat</keyword>
<gene>
    <name evidence="8" type="ORF">GRAN_0294</name>
</gene>
<dbReference type="Gene3D" id="2.160.10.10">
    <property type="entry name" value="Hexapeptide repeat proteins"/>
    <property type="match status" value="1"/>
</dbReference>
<dbReference type="GO" id="GO:0016020">
    <property type="term" value="C:membrane"/>
    <property type="evidence" value="ECO:0007669"/>
    <property type="project" value="GOC"/>
</dbReference>
<dbReference type="RefSeq" id="WP_128911223.1">
    <property type="nucleotide sequence ID" value="NZ_RDSM01000001.1"/>
</dbReference>
<dbReference type="GO" id="GO:0009245">
    <property type="term" value="P:lipid A biosynthetic process"/>
    <property type="evidence" value="ECO:0007669"/>
    <property type="project" value="UniProtKB-KW"/>
</dbReference>
<keyword evidence="6 8" id="KW-0012">Acyltransferase</keyword>
<proteinExistence type="predicted"/>
<reference evidence="9" key="2">
    <citation type="submission" date="2019-02" db="EMBL/GenBank/DDBJ databases">
        <title>Granulicella sibirica sp. nov., a psychrotolerant acidobacterium isolated from an organic soil layer in forested tundra, West Siberia.</title>
        <authorList>
            <person name="Oshkin I.Y."/>
            <person name="Kulichevskaya I.S."/>
            <person name="Rijpstra W.I.C."/>
            <person name="Sinninghe Damste J.S."/>
            <person name="Rakitin A.L."/>
            <person name="Ravin N.V."/>
            <person name="Dedysh S.N."/>
        </authorList>
    </citation>
    <scope>NUCLEOTIDE SEQUENCE [LARGE SCALE GENOMIC DNA]</scope>
    <source>
        <strain evidence="9">AF10</strain>
    </source>
</reference>
<evidence type="ECO:0000256" key="4">
    <source>
        <dbReference type="ARBA" id="ARBA00022737"/>
    </source>
</evidence>
<organism evidence="8 9">
    <name type="scientific">Granulicella sibirica</name>
    <dbReference type="NCBI Taxonomy" id="2479048"/>
    <lineage>
        <taxon>Bacteria</taxon>
        <taxon>Pseudomonadati</taxon>
        <taxon>Acidobacteriota</taxon>
        <taxon>Terriglobia</taxon>
        <taxon>Terriglobales</taxon>
        <taxon>Acidobacteriaceae</taxon>
        <taxon>Granulicella</taxon>
    </lineage>
</organism>
<accession>A0A4V1L5U5</accession>
<dbReference type="PANTHER" id="PTHR43378:SF2">
    <property type="entry name" value="UDP-3-O-ACYLGLUCOSAMINE N-ACYLTRANSFERASE 1, MITOCHONDRIAL-RELATED"/>
    <property type="match status" value="1"/>
</dbReference>
<dbReference type="GO" id="GO:0016410">
    <property type="term" value="F:N-acyltransferase activity"/>
    <property type="evidence" value="ECO:0007669"/>
    <property type="project" value="InterPro"/>
</dbReference>
<dbReference type="CDD" id="cd03352">
    <property type="entry name" value="LbH_LpxD"/>
    <property type="match status" value="1"/>
</dbReference>
<sequence>MKLRDLLPAEQIGNAGEVEILRVSGMKDADAASVVFATDADTLSAALESAAGAILAPRKLEGVADQRVAYVRDPRYSFAEAGDRLRARPTQSEIHPSAVIADGVAMGTGCQIGPGCVIGEDVILGDDVELVARVTLYPRTRLGSRVVVQAGAVLGSTGFGYARNAETGRYLLFPQQGSLVIGDDVEIGANTTIDRGALGETRIGSGTKIDNLVHIGHNCVIGENVIIAAQTGISGSSIVEDGAILGGQVGIGEHATVGAGVILGGGAGVLSGKKMKGPGQVFWGRPARPLKEYLRDLARLRKG</sequence>